<gene>
    <name evidence="1" type="ORF">CHRIB12_LOCUS6181</name>
</gene>
<comment type="caution">
    <text evidence="1">The sequence shown here is derived from an EMBL/GenBank/DDBJ whole genome shotgun (WGS) entry which is preliminary data.</text>
</comment>
<proteinExistence type="predicted"/>
<dbReference type="EMBL" id="CAGKOT010000010">
    <property type="protein sequence ID" value="CAB5355771.1"/>
    <property type="molecule type" value="Genomic_DNA"/>
</dbReference>
<dbReference type="Proteomes" id="UP000684084">
    <property type="component" value="Unassembled WGS sequence"/>
</dbReference>
<dbReference type="OrthoDB" id="2409171at2759"/>
<reference evidence="1" key="1">
    <citation type="submission" date="2020-05" db="EMBL/GenBank/DDBJ databases">
        <authorList>
            <person name="Rincon C."/>
            <person name="Sanders R I."/>
            <person name="Robbins C."/>
            <person name="Chaturvedi A."/>
        </authorList>
    </citation>
    <scope>NUCLEOTIDE SEQUENCE</scope>
    <source>
        <strain evidence="1">CHB12</strain>
    </source>
</reference>
<sequence length="89" mass="10407">MSTSANPSTEVVEGYDAEQLITFLKGKDFGLKNKEYKIFRRERINGRQFLKLTRERLLTHPYNFPGGPTEDLEDLIDELNKQSRFNQIV</sequence>
<protein>
    <submittedName>
        <fullName evidence="1">Uncharacterized protein</fullName>
    </submittedName>
</protein>
<dbReference type="AlphaFoldDB" id="A0A915YZS8"/>
<accession>A0A915YZS8</accession>
<evidence type="ECO:0000313" key="2">
    <source>
        <dbReference type="Proteomes" id="UP000684084"/>
    </source>
</evidence>
<dbReference type="VEuPathDB" id="FungiDB:RhiirFUN_012103"/>
<organism evidence="1 2">
    <name type="scientific">Rhizophagus irregularis</name>
    <dbReference type="NCBI Taxonomy" id="588596"/>
    <lineage>
        <taxon>Eukaryota</taxon>
        <taxon>Fungi</taxon>
        <taxon>Fungi incertae sedis</taxon>
        <taxon>Mucoromycota</taxon>
        <taxon>Glomeromycotina</taxon>
        <taxon>Glomeromycetes</taxon>
        <taxon>Glomerales</taxon>
        <taxon>Glomeraceae</taxon>
        <taxon>Rhizophagus</taxon>
    </lineage>
</organism>
<name>A0A915YZS8_9GLOM</name>
<evidence type="ECO:0000313" key="1">
    <source>
        <dbReference type="EMBL" id="CAB5355771.1"/>
    </source>
</evidence>